<gene>
    <name evidence="2" type="ORF">KZJ38_07885</name>
</gene>
<dbReference type="EMBL" id="CP080095">
    <property type="protein sequence ID" value="QYD70870.1"/>
    <property type="molecule type" value="Genomic_DNA"/>
</dbReference>
<dbReference type="InterPro" id="IPR003812">
    <property type="entry name" value="Fido"/>
</dbReference>
<dbReference type="PANTHER" id="PTHR13504:SF38">
    <property type="entry name" value="FIDO DOMAIN-CONTAINING PROTEIN"/>
    <property type="match status" value="1"/>
</dbReference>
<dbReference type="CDD" id="cd00090">
    <property type="entry name" value="HTH_ARSR"/>
    <property type="match status" value="1"/>
</dbReference>
<evidence type="ECO:0000259" key="1">
    <source>
        <dbReference type="PROSITE" id="PS51459"/>
    </source>
</evidence>
<sequence>MLAYAEQAQTELSPAEITDRVGKSRPTVNRALAKLVTDGRLVSSGAGPSTRYRLPTQTHVPARRPASTSTVAETLQWSPASRALVDALSAPIGERTPVTYQRAFVDDYEPNVSSLLPPALAAELHAAGRLQGQQPAGTYLRKVLEQLLIDLSWHSSRLEGNRKSLLDTRELFERGRSASDDLDATMLLNHKEAIEFLADAVPTDGMIVPVVRNLQSVLMQGLMHDDTDLGAIRQKIVHIQDSVYLPAQMPSLLEEMLGLIVDKARQTQNPVEAAFFLWVNLAYLQPFVDGNKRTSRLAANMPLLLANCAPLSFLDVTQADYAEAMLGVYEQTSVAMAVDLFAWTYRRSIMKYRVIEQAMGVQDPLRVRLREKLNDAIQQIVYHGNTLAATVASLGLEPEDLKPFNAMLENELKILAVHNCARYRLPIRKTQEWIDAGRPY</sequence>
<dbReference type="InterPro" id="IPR036390">
    <property type="entry name" value="WH_DNA-bd_sf"/>
</dbReference>
<reference evidence="2 3" key="1">
    <citation type="submission" date="2021-07" db="EMBL/GenBank/DDBJ databases">
        <title>Paraburkholderia edwinii protects Aspergillus sp. from phenazines by acting as a toxin sponge.</title>
        <authorList>
            <person name="Dahlstrom K.M."/>
            <person name="Newman D.K."/>
        </authorList>
    </citation>
    <scope>NUCLEOTIDE SEQUENCE [LARGE SCALE GENOMIC DNA]</scope>
    <source>
        <strain evidence="2 3">Pe01</strain>
    </source>
</reference>
<accession>A0ABX8UVC0</accession>
<dbReference type="InterPro" id="IPR036388">
    <property type="entry name" value="WH-like_DNA-bd_sf"/>
</dbReference>
<evidence type="ECO:0000313" key="2">
    <source>
        <dbReference type="EMBL" id="QYD70870.1"/>
    </source>
</evidence>
<protein>
    <submittedName>
        <fullName evidence="2">Fic family protein</fullName>
    </submittedName>
</protein>
<dbReference type="Pfam" id="PF02661">
    <property type="entry name" value="Fic"/>
    <property type="match status" value="1"/>
</dbReference>
<dbReference type="InterPro" id="IPR036597">
    <property type="entry name" value="Fido-like_dom_sf"/>
</dbReference>
<name>A0ABX8UVC0_9BURK</name>
<dbReference type="PANTHER" id="PTHR13504">
    <property type="entry name" value="FIDO DOMAIN-CONTAINING PROTEIN DDB_G0283145"/>
    <property type="match status" value="1"/>
</dbReference>
<dbReference type="Gene3D" id="1.10.10.10">
    <property type="entry name" value="Winged helix-like DNA-binding domain superfamily/Winged helix DNA-binding domain"/>
    <property type="match status" value="1"/>
</dbReference>
<dbReference type="Gene3D" id="1.10.3290.10">
    <property type="entry name" value="Fido-like domain"/>
    <property type="match status" value="1"/>
</dbReference>
<organism evidence="2 3">
    <name type="scientific">Paraburkholderia edwinii</name>
    <dbReference type="NCBI Taxonomy" id="2861782"/>
    <lineage>
        <taxon>Bacteria</taxon>
        <taxon>Pseudomonadati</taxon>
        <taxon>Pseudomonadota</taxon>
        <taxon>Betaproteobacteria</taxon>
        <taxon>Burkholderiales</taxon>
        <taxon>Burkholderiaceae</taxon>
        <taxon>Paraburkholderia</taxon>
    </lineage>
</organism>
<dbReference type="InterPro" id="IPR011991">
    <property type="entry name" value="ArsR-like_HTH"/>
</dbReference>
<dbReference type="SUPFAM" id="SSF46785">
    <property type="entry name" value="Winged helix' DNA-binding domain"/>
    <property type="match status" value="1"/>
</dbReference>
<dbReference type="SUPFAM" id="SSF140931">
    <property type="entry name" value="Fic-like"/>
    <property type="match status" value="1"/>
</dbReference>
<dbReference type="PROSITE" id="PS51459">
    <property type="entry name" value="FIDO"/>
    <property type="match status" value="1"/>
</dbReference>
<dbReference type="InterPro" id="IPR040198">
    <property type="entry name" value="Fido_containing"/>
</dbReference>
<keyword evidence="3" id="KW-1185">Reference proteome</keyword>
<dbReference type="Proteomes" id="UP000826462">
    <property type="component" value="Chromosome 1"/>
</dbReference>
<proteinExistence type="predicted"/>
<feature type="domain" description="Fido" evidence="1">
    <location>
        <begin position="206"/>
        <end position="346"/>
    </location>
</feature>
<evidence type="ECO:0000313" key="3">
    <source>
        <dbReference type="Proteomes" id="UP000826462"/>
    </source>
</evidence>